<keyword evidence="3 5" id="KW-1133">Transmembrane helix</keyword>
<dbReference type="Pfam" id="PF01925">
    <property type="entry name" value="TauE"/>
    <property type="match status" value="1"/>
</dbReference>
<dbReference type="InterPro" id="IPR051598">
    <property type="entry name" value="TSUP/Inactive_protease-like"/>
</dbReference>
<dbReference type="Proteomes" id="UP000473278">
    <property type="component" value="Unassembled WGS sequence"/>
</dbReference>
<evidence type="ECO:0000256" key="3">
    <source>
        <dbReference type="ARBA" id="ARBA00022989"/>
    </source>
</evidence>
<feature type="transmembrane region" description="Helical" evidence="5">
    <location>
        <begin position="71"/>
        <end position="90"/>
    </location>
</feature>
<feature type="transmembrane region" description="Helical" evidence="5">
    <location>
        <begin position="96"/>
        <end position="113"/>
    </location>
</feature>
<comment type="subcellular location">
    <subcellularLocation>
        <location evidence="5">Cell membrane</location>
        <topology evidence="5">Multi-pass membrane protein</topology>
    </subcellularLocation>
    <subcellularLocation>
        <location evidence="1">Membrane</location>
        <topology evidence="1">Multi-pass membrane protein</topology>
    </subcellularLocation>
</comment>
<comment type="similarity">
    <text evidence="5">Belongs to the 4-toluene sulfonate uptake permease (TSUP) (TC 2.A.102) family.</text>
</comment>
<reference evidence="6 7" key="1">
    <citation type="submission" date="2020-02" db="EMBL/GenBank/DDBJ databases">
        <title>Balneolaceae bacterium YR4-1, complete genome.</title>
        <authorList>
            <person name="Li Y."/>
            <person name="Wu S."/>
        </authorList>
    </citation>
    <scope>NUCLEOTIDE SEQUENCE [LARGE SCALE GENOMIC DNA]</scope>
    <source>
        <strain evidence="6 7">YR4-1</strain>
    </source>
</reference>
<feature type="transmembrane region" description="Helical" evidence="5">
    <location>
        <begin position="133"/>
        <end position="161"/>
    </location>
</feature>
<keyword evidence="7" id="KW-1185">Reference proteome</keyword>
<comment type="caution">
    <text evidence="6">The sequence shown here is derived from an EMBL/GenBank/DDBJ whole genome shotgun (WGS) entry which is preliminary data.</text>
</comment>
<dbReference type="GO" id="GO:0005886">
    <property type="term" value="C:plasma membrane"/>
    <property type="evidence" value="ECO:0007669"/>
    <property type="project" value="UniProtKB-SubCell"/>
</dbReference>
<evidence type="ECO:0000313" key="7">
    <source>
        <dbReference type="Proteomes" id="UP000473278"/>
    </source>
</evidence>
<keyword evidence="2 5" id="KW-0812">Transmembrane</keyword>
<feature type="transmembrane region" description="Helical" evidence="5">
    <location>
        <begin position="7"/>
        <end position="34"/>
    </location>
</feature>
<evidence type="ECO:0000256" key="5">
    <source>
        <dbReference type="RuleBase" id="RU363041"/>
    </source>
</evidence>
<evidence type="ECO:0000256" key="2">
    <source>
        <dbReference type="ARBA" id="ARBA00022692"/>
    </source>
</evidence>
<dbReference type="PANTHER" id="PTHR43701:SF2">
    <property type="entry name" value="MEMBRANE TRANSPORTER PROTEIN YJNA-RELATED"/>
    <property type="match status" value="1"/>
</dbReference>
<dbReference type="PANTHER" id="PTHR43701">
    <property type="entry name" value="MEMBRANE TRANSPORTER PROTEIN MJ0441-RELATED"/>
    <property type="match status" value="1"/>
</dbReference>
<keyword evidence="5" id="KW-1003">Cell membrane</keyword>
<dbReference type="RefSeq" id="WP_165139421.1">
    <property type="nucleotide sequence ID" value="NZ_JAALLT010000001.1"/>
</dbReference>
<feature type="transmembrane region" description="Helical" evidence="5">
    <location>
        <begin position="231"/>
        <end position="248"/>
    </location>
</feature>
<proteinExistence type="inferred from homology"/>
<gene>
    <name evidence="6" type="ORF">G3570_04090</name>
</gene>
<feature type="transmembrane region" description="Helical" evidence="5">
    <location>
        <begin position="199"/>
        <end position="219"/>
    </location>
</feature>
<evidence type="ECO:0000313" key="6">
    <source>
        <dbReference type="EMBL" id="NGP75799.1"/>
    </source>
</evidence>
<evidence type="ECO:0000256" key="1">
    <source>
        <dbReference type="ARBA" id="ARBA00004141"/>
    </source>
</evidence>
<feature type="transmembrane region" description="Helical" evidence="5">
    <location>
        <begin position="167"/>
        <end position="187"/>
    </location>
</feature>
<feature type="transmembrane region" description="Helical" evidence="5">
    <location>
        <begin position="40"/>
        <end position="62"/>
    </location>
</feature>
<keyword evidence="4 5" id="KW-0472">Membrane</keyword>
<sequence length="251" mass="26764">MIWAWIGALAVGLTLGILGSGGSILTVPVLVYLVGEPEKVAIAESLGIVGAISLSGFIPYAIKKQVHWPSIFYFGVPGIAGTYFGSVMAAYVSGEFQLIVFAFIMLIAAIMMFRQKAREPKPVSQYNLVKWQLGLQGFGVGSLTGFIGVGGGFMIVPALVLLAGLPISLSVGTSLAIISLNSFSGFYKHLDVLKSFDLTLNWSLIIIFSLIGAVGSLIGNRVGVYIPQEKLKKSFASFLVVMAAYIIFMNL</sequence>
<protein>
    <recommendedName>
        <fullName evidence="5">Probable membrane transporter protein</fullName>
    </recommendedName>
</protein>
<evidence type="ECO:0000256" key="4">
    <source>
        <dbReference type="ARBA" id="ARBA00023136"/>
    </source>
</evidence>
<accession>A0A6M1SLC3</accession>
<organism evidence="6 7">
    <name type="scientific">Halalkalibaculum roseum</name>
    <dbReference type="NCBI Taxonomy" id="2709311"/>
    <lineage>
        <taxon>Bacteria</taxon>
        <taxon>Pseudomonadati</taxon>
        <taxon>Balneolota</taxon>
        <taxon>Balneolia</taxon>
        <taxon>Balneolales</taxon>
        <taxon>Balneolaceae</taxon>
        <taxon>Halalkalibaculum</taxon>
    </lineage>
</organism>
<dbReference type="EMBL" id="JAALLT010000001">
    <property type="protein sequence ID" value="NGP75799.1"/>
    <property type="molecule type" value="Genomic_DNA"/>
</dbReference>
<dbReference type="AlphaFoldDB" id="A0A6M1SLC3"/>
<dbReference type="InterPro" id="IPR002781">
    <property type="entry name" value="TM_pro_TauE-like"/>
</dbReference>
<name>A0A6M1SLC3_9BACT</name>